<accession>A0A9P3GKN8</accession>
<sequence>MVIAHHAELYLPDGDLVIHSNNGEGPAAVAFRVHKGLLAYNSPIFRDMLALPCRPDVQDGYDGAPLVRLSDDARDLESALGVLYNPSCVPRRPAHAEPDSPQVARRAPVGPRRARRARERDADREEVRDRQHTRARRRGYGKQLVAHLRGLAALPRRARRARRHTALRRGRGGAPRRLRARARVCDPPRARPRYPGHRPARVLHARDDRRRPRLGRGSREGRRRADARGPHRALGALVAAPASRVAAGAARARAAGVRGLEPRPDVQRLERHHRPYRLVLVHVRHQQSRRRREYYASLGNGHSGRGHRSLPHEMSGPPVAPGRAAWLPCRRPEAVRCVPPVTQTVYPRRTEADLGQFAGGVRSQITTRARRFDVDVQRYSARWRAMQLTLYLTNTVFRFGGLPLHNCGQVQTFQVSRVAACSRRYRVFRNTPRLVVI</sequence>
<dbReference type="Proteomes" id="UP000703269">
    <property type="component" value="Unassembled WGS sequence"/>
</dbReference>
<name>A0A9P3GKN8_9APHY</name>
<evidence type="ECO:0000259" key="2">
    <source>
        <dbReference type="PROSITE" id="PS50097"/>
    </source>
</evidence>
<dbReference type="InterPro" id="IPR000210">
    <property type="entry name" value="BTB/POZ_dom"/>
</dbReference>
<feature type="compositionally biased region" description="Basic and acidic residues" evidence="1">
    <location>
        <begin position="217"/>
        <end position="229"/>
    </location>
</feature>
<dbReference type="EMBL" id="BPQB01000047">
    <property type="protein sequence ID" value="GJE95295.1"/>
    <property type="molecule type" value="Genomic_DNA"/>
</dbReference>
<dbReference type="OrthoDB" id="2757422at2759"/>
<keyword evidence="4" id="KW-1185">Reference proteome</keyword>
<evidence type="ECO:0000256" key="1">
    <source>
        <dbReference type="SAM" id="MobiDB-lite"/>
    </source>
</evidence>
<gene>
    <name evidence="3" type="ORF">PsYK624_114780</name>
</gene>
<feature type="region of interest" description="Disordered" evidence="1">
    <location>
        <begin position="156"/>
        <end position="230"/>
    </location>
</feature>
<reference evidence="3 4" key="1">
    <citation type="submission" date="2021-08" db="EMBL/GenBank/DDBJ databases">
        <title>Draft Genome Sequence of Phanerochaete sordida strain YK-624.</title>
        <authorList>
            <person name="Mori T."/>
            <person name="Dohra H."/>
            <person name="Suzuki T."/>
            <person name="Kawagishi H."/>
            <person name="Hirai H."/>
        </authorList>
    </citation>
    <scope>NUCLEOTIDE SEQUENCE [LARGE SCALE GENOMIC DNA]</scope>
    <source>
        <strain evidence="3 4">YK-624</strain>
    </source>
</reference>
<protein>
    <recommendedName>
        <fullName evidence="2">BTB domain-containing protein</fullName>
    </recommendedName>
</protein>
<dbReference type="PROSITE" id="PS50097">
    <property type="entry name" value="BTB"/>
    <property type="match status" value="1"/>
</dbReference>
<evidence type="ECO:0000313" key="3">
    <source>
        <dbReference type="EMBL" id="GJE95295.1"/>
    </source>
</evidence>
<feature type="compositionally biased region" description="Basic and acidic residues" evidence="1">
    <location>
        <begin position="118"/>
        <end position="132"/>
    </location>
</feature>
<feature type="region of interest" description="Disordered" evidence="1">
    <location>
        <begin position="87"/>
        <end position="142"/>
    </location>
</feature>
<dbReference type="AlphaFoldDB" id="A0A9P3GKN8"/>
<feature type="region of interest" description="Disordered" evidence="1">
    <location>
        <begin position="298"/>
        <end position="317"/>
    </location>
</feature>
<feature type="domain" description="BTB" evidence="2">
    <location>
        <begin position="14"/>
        <end position="85"/>
    </location>
</feature>
<evidence type="ECO:0000313" key="4">
    <source>
        <dbReference type="Proteomes" id="UP000703269"/>
    </source>
</evidence>
<feature type="compositionally biased region" description="Basic residues" evidence="1">
    <location>
        <begin position="156"/>
        <end position="182"/>
    </location>
</feature>
<proteinExistence type="predicted"/>
<organism evidence="3 4">
    <name type="scientific">Phanerochaete sordida</name>
    <dbReference type="NCBI Taxonomy" id="48140"/>
    <lineage>
        <taxon>Eukaryota</taxon>
        <taxon>Fungi</taxon>
        <taxon>Dikarya</taxon>
        <taxon>Basidiomycota</taxon>
        <taxon>Agaricomycotina</taxon>
        <taxon>Agaricomycetes</taxon>
        <taxon>Polyporales</taxon>
        <taxon>Phanerochaetaceae</taxon>
        <taxon>Phanerochaete</taxon>
    </lineage>
</organism>
<feature type="compositionally biased region" description="Basic residues" evidence="1">
    <location>
        <begin position="190"/>
        <end position="203"/>
    </location>
</feature>
<comment type="caution">
    <text evidence="3">The sequence shown here is derived from an EMBL/GenBank/DDBJ whole genome shotgun (WGS) entry which is preliminary data.</text>
</comment>